<organism evidence="1 2">
    <name type="scientific">Vibrio alginolyticus (strain ATCC 17749 / DSM 2171 / NBRC 15630 / NCIMB 1903 / NCTC 12160 / XII-53)</name>
    <dbReference type="NCBI Taxonomy" id="1219076"/>
    <lineage>
        <taxon>Bacteria</taxon>
        <taxon>Pseudomonadati</taxon>
        <taxon>Pseudomonadota</taxon>
        <taxon>Gammaproteobacteria</taxon>
        <taxon>Vibrionales</taxon>
        <taxon>Vibrionaceae</taxon>
        <taxon>Vibrio</taxon>
    </lineage>
</organism>
<accession>A0A2I3C4T6</accession>
<dbReference type="KEGG" id="vag:N646_0844"/>
<dbReference type="AlphaFoldDB" id="A0A2I3C4T6"/>
<name>A0A2I3C4T6_VIBAX</name>
<reference evidence="1 2" key="1">
    <citation type="journal article" date="2015" name="Genome Announc.">
        <title>Complete genome sequence of Vibrio alginolyticus ATCC 17749.</title>
        <authorList>
            <person name="Liu X.F."/>
            <person name="Cao Y."/>
            <person name="Zhang H.L."/>
            <person name="Chen Y.J."/>
            <person name="Hu C.J."/>
        </authorList>
    </citation>
    <scope>NUCLEOTIDE SEQUENCE [LARGE SCALE GENOMIC DNA]</scope>
    <source>
        <strain evidence="2">ATCC 17749 / DSM 2171 / NBRC 15630 / NCIMB 1903 / NCTC 12160 / XII-53</strain>
    </source>
</reference>
<gene>
    <name evidence="1" type="ORF">N646_0844</name>
</gene>
<evidence type="ECO:0000313" key="2">
    <source>
        <dbReference type="Proteomes" id="UP000016714"/>
    </source>
</evidence>
<dbReference type="HOGENOM" id="CLU_3159103_0_0_6"/>
<protein>
    <submittedName>
        <fullName evidence="1">Uncharacterized protein</fullName>
    </submittedName>
</protein>
<dbReference type="EMBL" id="CP006718">
    <property type="protein sequence ID" value="AGV16677.1"/>
    <property type="molecule type" value="Genomic_DNA"/>
</dbReference>
<evidence type="ECO:0000313" key="1">
    <source>
        <dbReference type="EMBL" id="AGV16677.1"/>
    </source>
</evidence>
<sequence length="48" mass="5781">MNGLVPCSATLGGQWYFADRNLLHLGTYIYHFKFHVFWDLDDFNFDFF</sequence>
<proteinExistence type="predicted"/>
<dbReference type="Proteomes" id="UP000016714">
    <property type="component" value="Chromosome 1"/>
</dbReference>